<sequence length="50" mass="6014">QEKSNEYNGEYKENSESEKDFSDINVKDIKHLAENIDAKWKLEFMFEDNL</sequence>
<accession>A0A9N9IL05</accession>
<evidence type="ECO:0000313" key="1">
    <source>
        <dbReference type="EMBL" id="CAG8741684.1"/>
    </source>
</evidence>
<organism evidence="1 2">
    <name type="scientific">Funneliformis caledonium</name>
    <dbReference type="NCBI Taxonomy" id="1117310"/>
    <lineage>
        <taxon>Eukaryota</taxon>
        <taxon>Fungi</taxon>
        <taxon>Fungi incertae sedis</taxon>
        <taxon>Mucoromycota</taxon>
        <taxon>Glomeromycotina</taxon>
        <taxon>Glomeromycetes</taxon>
        <taxon>Glomerales</taxon>
        <taxon>Glomeraceae</taxon>
        <taxon>Funneliformis</taxon>
    </lineage>
</organism>
<dbReference type="AlphaFoldDB" id="A0A9N9IL05"/>
<keyword evidence="2" id="KW-1185">Reference proteome</keyword>
<protein>
    <submittedName>
        <fullName evidence="1">3931_t:CDS:1</fullName>
    </submittedName>
</protein>
<evidence type="ECO:0000313" key="2">
    <source>
        <dbReference type="Proteomes" id="UP000789570"/>
    </source>
</evidence>
<feature type="non-terminal residue" evidence="1">
    <location>
        <position position="1"/>
    </location>
</feature>
<feature type="non-terminal residue" evidence="1">
    <location>
        <position position="50"/>
    </location>
</feature>
<gene>
    <name evidence="1" type="ORF">FCALED_LOCUS15664</name>
</gene>
<comment type="caution">
    <text evidence="1">The sequence shown here is derived from an EMBL/GenBank/DDBJ whole genome shotgun (WGS) entry which is preliminary data.</text>
</comment>
<dbReference type="OrthoDB" id="2441292at2759"/>
<dbReference type="EMBL" id="CAJVPQ010015128">
    <property type="protein sequence ID" value="CAG8741684.1"/>
    <property type="molecule type" value="Genomic_DNA"/>
</dbReference>
<proteinExistence type="predicted"/>
<dbReference type="Proteomes" id="UP000789570">
    <property type="component" value="Unassembled WGS sequence"/>
</dbReference>
<name>A0A9N9IL05_9GLOM</name>
<reference evidence="1" key="1">
    <citation type="submission" date="2021-06" db="EMBL/GenBank/DDBJ databases">
        <authorList>
            <person name="Kallberg Y."/>
            <person name="Tangrot J."/>
            <person name="Rosling A."/>
        </authorList>
    </citation>
    <scope>NUCLEOTIDE SEQUENCE</scope>
    <source>
        <strain evidence="1">UK204</strain>
    </source>
</reference>